<dbReference type="GO" id="GO:0071821">
    <property type="term" value="C:FANCM-MHF complex"/>
    <property type="evidence" value="ECO:0007669"/>
    <property type="project" value="InterPro"/>
</dbReference>
<evidence type="ECO:0000256" key="6">
    <source>
        <dbReference type="SAM" id="MobiDB-lite"/>
    </source>
</evidence>
<evidence type="ECO:0000256" key="5">
    <source>
        <dbReference type="ARBA" id="ARBA00023204"/>
    </source>
</evidence>
<evidence type="ECO:0000313" key="7">
    <source>
        <dbReference type="EMBL" id="JAC32304.1"/>
    </source>
</evidence>
<dbReference type="InterPro" id="IPR009072">
    <property type="entry name" value="Histone-fold"/>
</dbReference>
<organism evidence="7">
    <name type="scientific">Amblyomma triste</name>
    <name type="common">Neotropical tick</name>
    <dbReference type="NCBI Taxonomy" id="251400"/>
    <lineage>
        <taxon>Eukaryota</taxon>
        <taxon>Metazoa</taxon>
        <taxon>Ecdysozoa</taxon>
        <taxon>Arthropoda</taxon>
        <taxon>Chelicerata</taxon>
        <taxon>Arachnida</taxon>
        <taxon>Acari</taxon>
        <taxon>Parasitiformes</taxon>
        <taxon>Ixodida</taxon>
        <taxon>Ixodoidea</taxon>
        <taxon>Ixodidae</taxon>
        <taxon>Amblyomminae</taxon>
        <taxon>Amblyomma</taxon>
    </lineage>
</organism>
<evidence type="ECO:0000256" key="3">
    <source>
        <dbReference type="ARBA" id="ARBA00022763"/>
    </source>
</evidence>
<dbReference type="Pfam" id="PF15630">
    <property type="entry name" value="CENP-S"/>
    <property type="match status" value="1"/>
</dbReference>
<feature type="region of interest" description="Disordered" evidence="6">
    <location>
        <begin position="92"/>
        <end position="116"/>
    </location>
</feature>
<evidence type="ECO:0000256" key="4">
    <source>
        <dbReference type="ARBA" id="ARBA00023125"/>
    </source>
</evidence>
<keyword evidence="4" id="KW-0238">DNA-binding</keyword>
<dbReference type="GO" id="GO:0003677">
    <property type="term" value="F:DNA binding"/>
    <property type="evidence" value="ECO:0007669"/>
    <property type="project" value="UniProtKB-KW"/>
</dbReference>
<evidence type="ECO:0000256" key="2">
    <source>
        <dbReference type="ARBA" id="ARBA00016400"/>
    </source>
</evidence>
<name>A0A023GEM9_AMBTT</name>
<dbReference type="GO" id="GO:0046982">
    <property type="term" value="F:protein heterodimerization activity"/>
    <property type="evidence" value="ECO:0007669"/>
    <property type="project" value="InterPro"/>
</dbReference>
<protein>
    <recommendedName>
        <fullName evidence="2">Centromere protein S</fullName>
    </recommendedName>
</protein>
<feature type="compositionally biased region" description="Basic and acidic residues" evidence="6">
    <location>
        <begin position="101"/>
        <end position="116"/>
    </location>
</feature>
<dbReference type="PANTHER" id="PTHR22980">
    <property type="entry name" value="CORTISTATIN"/>
    <property type="match status" value="1"/>
</dbReference>
<dbReference type="Gene3D" id="1.10.20.10">
    <property type="entry name" value="Histone, subunit A"/>
    <property type="match status" value="1"/>
</dbReference>
<dbReference type="GO" id="GO:0006281">
    <property type="term" value="P:DNA repair"/>
    <property type="evidence" value="ECO:0007669"/>
    <property type="project" value="UniProtKB-KW"/>
</dbReference>
<dbReference type="PANTHER" id="PTHR22980:SF0">
    <property type="entry name" value="CENTROMERE PROTEIN S"/>
    <property type="match status" value="1"/>
</dbReference>
<accession>A0A023GEM9</accession>
<evidence type="ECO:0000256" key="1">
    <source>
        <dbReference type="ARBA" id="ARBA00006612"/>
    </source>
</evidence>
<dbReference type="CDD" id="cd22919">
    <property type="entry name" value="HFD_CENP-S"/>
    <property type="match status" value="1"/>
</dbReference>
<dbReference type="GO" id="GO:0031297">
    <property type="term" value="P:replication fork processing"/>
    <property type="evidence" value="ECO:0007669"/>
    <property type="project" value="TreeGrafter"/>
</dbReference>
<dbReference type="InterPro" id="IPR029003">
    <property type="entry name" value="CENP-S/Mhf1"/>
</dbReference>
<keyword evidence="3" id="KW-0227">DNA damage</keyword>
<comment type="similarity">
    <text evidence="1">Belongs to the TAF9 family. CENP-S/MHF1 subfamily.</text>
</comment>
<proteinExistence type="evidence at transcript level"/>
<dbReference type="GO" id="GO:0000712">
    <property type="term" value="P:resolution of meiotic recombination intermediates"/>
    <property type="evidence" value="ECO:0007669"/>
    <property type="project" value="TreeGrafter"/>
</dbReference>
<dbReference type="SUPFAM" id="SSF47113">
    <property type="entry name" value="Histone-fold"/>
    <property type="match status" value="1"/>
</dbReference>
<keyword evidence="5" id="KW-0234">DNA repair</keyword>
<dbReference type="EMBL" id="GBBM01003114">
    <property type="protein sequence ID" value="JAC32304.1"/>
    <property type="molecule type" value="mRNA"/>
</dbReference>
<sequence length="116" mass="12858">MSRDLVEVERLSLEATLKAAVHYTVGRICESMAEKSLPVTRLTVAAISKLVYGEVCCFARDLEMLSRHARRTTVSVEDVLFATRNSSQLHKYMQSLAPHPKKADAKEGSAKKPAEP</sequence>
<reference evidence="7" key="1">
    <citation type="submission" date="2014-03" db="EMBL/GenBank/DDBJ databases">
        <title>The sialotranscriptome of Amblyomma triste, Amblyomma parvum and Amblyomma cajennense ticks, uncovered by 454-based RNA-seq.</title>
        <authorList>
            <person name="Garcia G.R."/>
            <person name="Gardinassi L.G."/>
            <person name="Ribeiro J.M."/>
            <person name="Anatriello E."/>
            <person name="Ferreira B.R."/>
            <person name="Moreira H.N."/>
            <person name="Mafra C."/>
            <person name="Olegario M.M."/>
            <person name="Szabo P.J."/>
            <person name="Miranda-Santos I.K."/>
            <person name="Maruyama S.R."/>
        </authorList>
    </citation>
    <scope>NUCLEOTIDE SEQUENCE</scope>
    <source>
        <strain evidence="7">Mato Grasso do Sul</strain>
        <tissue evidence="7">Salivary glands</tissue>
    </source>
</reference>
<dbReference type="GO" id="GO:0003682">
    <property type="term" value="F:chromatin binding"/>
    <property type="evidence" value="ECO:0007669"/>
    <property type="project" value="TreeGrafter"/>
</dbReference>
<dbReference type="AlphaFoldDB" id="A0A023GEM9"/>